<name>A0ACB9K2W7_9ASTR</name>
<protein>
    <submittedName>
        <fullName evidence="1">Uncharacterized protein</fullName>
    </submittedName>
</protein>
<dbReference type="Proteomes" id="UP001056120">
    <property type="component" value="Linkage Group LG01"/>
</dbReference>
<organism evidence="1 2">
    <name type="scientific">Smallanthus sonchifolius</name>
    <dbReference type="NCBI Taxonomy" id="185202"/>
    <lineage>
        <taxon>Eukaryota</taxon>
        <taxon>Viridiplantae</taxon>
        <taxon>Streptophyta</taxon>
        <taxon>Embryophyta</taxon>
        <taxon>Tracheophyta</taxon>
        <taxon>Spermatophyta</taxon>
        <taxon>Magnoliopsida</taxon>
        <taxon>eudicotyledons</taxon>
        <taxon>Gunneridae</taxon>
        <taxon>Pentapetalae</taxon>
        <taxon>asterids</taxon>
        <taxon>campanulids</taxon>
        <taxon>Asterales</taxon>
        <taxon>Asteraceae</taxon>
        <taxon>Asteroideae</taxon>
        <taxon>Heliantheae alliance</taxon>
        <taxon>Millerieae</taxon>
        <taxon>Smallanthus</taxon>
    </lineage>
</organism>
<reference evidence="2" key="1">
    <citation type="journal article" date="2022" name="Mol. Ecol. Resour.">
        <title>The genomes of chicory, endive, great burdock and yacon provide insights into Asteraceae palaeo-polyploidization history and plant inulin production.</title>
        <authorList>
            <person name="Fan W."/>
            <person name="Wang S."/>
            <person name="Wang H."/>
            <person name="Wang A."/>
            <person name="Jiang F."/>
            <person name="Liu H."/>
            <person name="Zhao H."/>
            <person name="Xu D."/>
            <person name="Zhang Y."/>
        </authorList>
    </citation>
    <scope>NUCLEOTIDE SEQUENCE [LARGE SCALE GENOMIC DNA]</scope>
    <source>
        <strain evidence="2">cv. Yunnan</strain>
    </source>
</reference>
<dbReference type="EMBL" id="CM042018">
    <property type="protein sequence ID" value="KAI3826583.1"/>
    <property type="molecule type" value="Genomic_DNA"/>
</dbReference>
<gene>
    <name evidence="1" type="ORF">L1987_00631</name>
</gene>
<keyword evidence="2" id="KW-1185">Reference proteome</keyword>
<evidence type="ECO:0000313" key="1">
    <source>
        <dbReference type="EMBL" id="KAI3826583.1"/>
    </source>
</evidence>
<sequence>MGTGTAGGGTNNNEGTNGNANTSSVIRTENHEGYNYKSFGGCKPKPFDGKKGAIDATQWIIKMEAVIKLRECMSAQTVKFAANSLETTALDRWESVKQAKGEQAVDNMKWNEFNELIL</sequence>
<evidence type="ECO:0000313" key="2">
    <source>
        <dbReference type="Proteomes" id="UP001056120"/>
    </source>
</evidence>
<comment type="caution">
    <text evidence="1">The sequence shown here is derived from an EMBL/GenBank/DDBJ whole genome shotgun (WGS) entry which is preliminary data.</text>
</comment>
<proteinExistence type="predicted"/>
<accession>A0ACB9K2W7</accession>
<reference evidence="1 2" key="2">
    <citation type="journal article" date="2022" name="Mol. Ecol. Resour.">
        <title>The genomes of chicory, endive, great burdock and yacon provide insights into Asteraceae paleo-polyploidization history and plant inulin production.</title>
        <authorList>
            <person name="Fan W."/>
            <person name="Wang S."/>
            <person name="Wang H."/>
            <person name="Wang A."/>
            <person name="Jiang F."/>
            <person name="Liu H."/>
            <person name="Zhao H."/>
            <person name="Xu D."/>
            <person name="Zhang Y."/>
        </authorList>
    </citation>
    <scope>NUCLEOTIDE SEQUENCE [LARGE SCALE GENOMIC DNA]</scope>
    <source>
        <strain evidence="2">cv. Yunnan</strain>
        <tissue evidence="1">Leaves</tissue>
    </source>
</reference>